<name>A0A5N6TCQ6_ASPPS</name>
<evidence type="ECO:0000256" key="1">
    <source>
        <dbReference type="ARBA" id="ARBA00007249"/>
    </source>
</evidence>
<evidence type="ECO:0000256" key="5">
    <source>
        <dbReference type="ARBA" id="ARBA00022917"/>
    </source>
</evidence>
<dbReference type="CDD" id="cd03705">
    <property type="entry name" value="EF1_alpha_III"/>
    <property type="match status" value="1"/>
</dbReference>
<dbReference type="SUPFAM" id="SSF52540">
    <property type="entry name" value="P-loop containing nucleoside triphosphate hydrolases"/>
    <property type="match status" value="1"/>
</dbReference>
<dbReference type="FunFam" id="2.40.30.10:FF:000005">
    <property type="entry name" value="Elongation factor 1-alpha"/>
    <property type="match status" value="1"/>
</dbReference>
<organism evidence="8 9">
    <name type="scientific">Aspergillus pseudotamarii</name>
    <dbReference type="NCBI Taxonomy" id="132259"/>
    <lineage>
        <taxon>Eukaryota</taxon>
        <taxon>Fungi</taxon>
        <taxon>Dikarya</taxon>
        <taxon>Ascomycota</taxon>
        <taxon>Pezizomycotina</taxon>
        <taxon>Eurotiomycetes</taxon>
        <taxon>Eurotiomycetidae</taxon>
        <taxon>Eurotiales</taxon>
        <taxon>Aspergillaceae</taxon>
        <taxon>Aspergillus</taxon>
        <taxon>Aspergillus subgen. Circumdati</taxon>
    </lineage>
</organism>
<dbReference type="EMBL" id="ML743551">
    <property type="protein sequence ID" value="KAE8143949.1"/>
    <property type="molecule type" value="Genomic_DNA"/>
</dbReference>
<dbReference type="InterPro" id="IPR031157">
    <property type="entry name" value="G_TR_CS"/>
</dbReference>
<comment type="similarity">
    <text evidence="1">Belongs to the TRAFAC class translation factor GTPase superfamily. Classic translation factor GTPase family. EF-Tu/EF-1A subfamily.</text>
</comment>
<reference evidence="8 9" key="1">
    <citation type="submission" date="2019-04" db="EMBL/GenBank/DDBJ databases">
        <title>Friends and foes A comparative genomics study of 23 Aspergillus species from section Flavi.</title>
        <authorList>
            <consortium name="DOE Joint Genome Institute"/>
            <person name="Kjaerbolling I."/>
            <person name="Vesth T."/>
            <person name="Frisvad J.C."/>
            <person name="Nybo J.L."/>
            <person name="Theobald S."/>
            <person name="Kildgaard S."/>
            <person name="Isbrandt T."/>
            <person name="Kuo A."/>
            <person name="Sato A."/>
            <person name="Lyhne E.K."/>
            <person name="Kogle M.E."/>
            <person name="Wiebenga A."/>
            <person name="Kun R.S."/>
            <person name="Lubbers R.J."/>
            <person name="Makela M.R."/>
            <person name="Barry K."/>
            <person name="Chovatia M."/>
            <person name="Clum A."/>
            <person name="Daum C."/>
            <person name="Haridas S."/>
            <person name="He G."/>
            <person name="LaButti K."/>
            <person name="Lipzen A."/>
            <person name="Mondo S."/>
            <person name="Riley R."/>
            <person name="Salamov A."/>
            <person name="Simmons B.A."/>
            <person name="Magnuson J.K."/>
            <person name="Henrissat B."/>
            <person name="Mortensen U.H."/>
            <person name="Larsen T.O."/>
            <person name="Devries R.P."/>
            <person name="Grigoriev I.V."/>
            <person name="Machida M."/>
            <person name="Baker S.E."/>
            <person name="Andersen M.R."/>
        </authorList>
    </citation>
    <scope>NUCLEOTIDE SEQUENCE [LARGE SCALE GENOMIC DNA]</scope>
    <source>
        <strain evidence="8 9">CBS 117625</strain>
    </source>
</reference>
<keyword evidence="5" id="KW-0648">Protein biosynthesis</keyword>
<dbReference type="Pfam" id="PF00009">
    <property type="entry name" value="GTP_EFTU"/>
    <property type="match status" value="1"/>
</dbReference>
<keyword evidence="3" id="KW-0547">Nucleotide-binding</keyword>
<evidence type="ECO:0000313" key="8">
    <source>
        <dbReference type="EMBL" id="KAE8143949.1"/>
    </source>
</evidence>
<dbReference type="PROSITE" id="PS00301">
    <property type="entry name" value="G_TR_1"/>
    <property type="match status" value="1"/>
</dbReference>
<dbReference type="AlphaFoldDB" id="A0A5N6TCQ6"/>
<proteinExistence type="inferred from homology"/>
<dbReference type="InterPro" id="IPR050100">
    <property type="entry name" value="TRAFAC_GTPase_members"/>
</dbReference>
<dbReference type="Gene3D" id="3.40.50.300">
    <property type="entry name" value="P-loop containing nucleotide triphosphate hydrolases"/>
    <property type="match status" value="1"/>
</dbReference>
<evidence type="ECO:0000259" key="7">
    <source>
        <dbReference type="PROSITE" id="PS51722"/>
    </source>
</evidence>
<dbReference type="Pfam" id="PF22594">
    <property type="entry name" value="GTP-eEF1A_C"/>
    <property type="match status" value="1"/>
</dbReference>
<dbReference type="PROSITE" id="PS51722">
    <property type="entry name" value="G_TR_2"/>
    <property type="match status" value="1"/>
</dbReference>
<dbReference type="InterPro" id="IPR009001">
    <property type="entry name" value="Transl_elong_EF1A/Init_IF2_C"/>
</dbReference>
<dbReference type="RefSeq" id="XP_031920012.1">
    <property type="nucleotide sequence ID" value="XM_032053034.1"/>
</dbReference>
<evidence type="ECO:0000256" key="3">
    <source>
        <dbReference type="ARBA" id="ARBA00022741"/>
    </source>
</evidence>
<dbReference type="InterPro" id="IPR027417">
    <property type="entry name" value="P-loop_NTPase"/>
</dbReference>
<accession>A0A5N6TCQ6</accession>
<feature type="domain" description="Tr-type G" evidence="7">
    <location>
        <begin position="1"/>
        <end position="190"/>
    </location>
</feature>
<evidence type="ECO:0000313" key="9">
    <source>
        <dbReference type="Proteomes" id="UP000325672"/>
    </source>
</evidence>
<protein>
    <recommendedName>
        <fullName evidence="2">Elongation factor 1-alpha</fullName>
    </recommendedName>
</protein>
<dbReference type="InterPro" id="IPR000795">
    <property type="entry name" value="T_Tr_GTP-bd_dom"/>
</dbReference>
<dbReference type="Gene3D" id="2.40.30.10">
    <property type="entry name" value="Translation factors"/>
    <property type="match status" value="2"/>
</dbReference>
<dbReference type="PANTHER" id="PTHR23115">
    <property type="entry name" value="TRANSLATION FACTOR"/>
    <property type="match status" value="1"/>
</dbReference>
<dbReference type="PRINTS" id="PR00315">
    <property type="entry name" value="ELONGATNFCT"/>
</dbReference>
<dbReference type="Proteomes" id="UP000325672">
    <property type="component" value="Unassembled WGS sequence"/>
</dbReference>
<dbReference type="InterPro" id="IPR009000">
    <property type="entry name" value="Transl_B-barrel_sf"/>
</dbReference>
<gene>
    <name evidence="8" type="ORF">BDV38DRAFT_232405</name>
</gene>
<evidence type="ECO:0000256" key="6">
    <source>
        <dbReference type="ARBA" id="ARBA00023134"/>
    </source>
</evidence>
<evidence type="ECO:0000256" key="4">
    <source>
        <dbReference type="ARBA" id="ARBA00022768"/>
    </source>
</evidence>
<dbReference type="GO" id="GO:0003924">
    <property type="term" value="F:GTPase activity"/>
    <property type="evidence" value="ECO:0007669"/>
    <property type="project" value="InterPro"/>
</dbReference>
<dbReference type="SUPFAM" id="SSF50447">
    <property type="entry name" value="Translation proteins"/>
    <property type="match status" value="1"/>
</dbReference>
<dbReference type="GO" id="GO:0003746">
    <property type="term" value="F:translation elongation factor activity"/>
    <property type="evidence" value="ECO:0007669"/>
    <property type="project" value="UniProtKB-KW"/>
</dbReference>
<dbReference type="OrthoDB" id="4466594at2759"/>
<dbReference type="GeneID" id="43637244"/>
<dbReference type="InterPro" id="IPR054696">
    <property type="entry name" value="GTP-eEF1A_C"/>
</dbReference>
<sequence>MGKASFKYAWVLDKSRAERERGITIDLSLCKFETPKFMVNIIDAPGHRDYIKNTITGASQADCAILVMSADTGEFETGVENGGQTREHLLQAFTLGVRNLIVAVNKMDATRWNEDRFNEIIKETSFFAKKVGYNPKTIAFVPISGFHGDNMLEESPNMSWYKGWTKEQRAGVIKGKTLLDAIDAVEPVPFYTVTDKPLRLPIRKVEETETGTVLVGRIETGTMHPGMVLTIAPTDIVANVEYIEMDGGEVNTGIAGEHVSVHVTITNGEGNIRPGYVAGDIQNDPPESVASFNAQLAILNHPGEISAGYTAMVDCLTAHVPCRISSILHKMDRRTGRPTEQSPHSIRAGEMAVVELVPTKRMCVEPHSKNPFLGRFIVRDESSTVGVGTITDVKFGTVDDADEDDDDEY</sequence>
<evidence type="ECO:0000256" key="2">
    <source>
        <dbReference type="ARBA" id="ARBA00013870"/>
    </source>
</evidence>
<keyword evidence="4 8" id="KW-0251">Elongation factor</keyword>
<dbReference type="SUPFAM" id="SSF50465">
    <property type="entry name" value="EF-Tu/eEF-1alpha/eIF2-gamma C-terminal domain"/>
    <property type="match status" value="1"/>
</dbReference>
<dbReference type="GO" id="GO:0005525">
    <property type="term" value="F:GTP binding"/>
    <property type="evidence" value="ECO:0007669"/>
    <property type="project" value="UniProtKB-KW"/>
</dbReference>
<keyword evidence="9" id="KW-1185">Reference proteome</keyword>
<keyword evidence="6" id="KW-0342">GTP-binding</keyword>